<keyword evidence="5" id="KW-0677">Repeat</keyword>
<dbReference type="Pfam" id="PF07536">
    <property type="entry name" value="HWE_HK"/>
    <property type="match status" value="1"/>
</dbReference>
<dbReference type="OrthoDB" id="341208at2"/>
<evidence type="ECO:0000313" key="11">
    <source>
        <dbReference type="Proteomes" id="UP000474159"/>
    </source>
</evidence>
<keyword evidence="11" id="KW-1185">Reference proteome</keyword>
<evidence type="ECO:0000256" key="1">
    <source>
        <dbReference type="ARBA" id="ARBA00000085"/>
    </source>
</evidence>
<evidence type="ECO:0000256" key="3">
    <source>
        <dbReference type="ARBA" id="ARBA00022553"/>
    </source>
</evidence>
<dbReference type="Proteomes" id="UP000474159">
    <property type="component" value="Unassembled WGS sequence"/>
</dbReference>
<dbReference type="PANTHER" id="PTHR41523:SF7">
    <property type="entry name" value="HISTIDINE KINASE"/>
    <property type="match status" value="1"/>
</dbReference>
<protein>
    <recommendedName>
        <fullName evidence="2">histidine kinase</fullName>
        <ecNumber evidence="2">2.7.13.3</ecNumber>
    </recommendedName>
</protein>
<comment type="caution">
    <text evidence="10">The sequence shown here is derived from an EMBL/GenBank/DDBJ whole genome shotgun (WGS) entry which is preliminary data.</text>
</comment>
<evidence type="ECO:0000256" key="2">
    <source>
        <dbReference type="ARBA" id="ARBA00012438"/>
    </source>
</evidence>
<dbReference type="InterPro" id="IPR011102">
    <property type="entry name" value="Sig_transdc_His_kinase_HWE"/>
</dbReference>
<evidence type="ECO:0000259" key="9">
    <source>
        <dbReference type="PROSITE" id="PS50113"/>
    </source>
</evidence>
<name>A0A6L3SSE3_9HYPH</name>
<sequence>MEDTDFPLLDETGCVQRVAGIAKDVTERKASAARLEVLVHELQHRSRNLLGVITSVASKTVGEGGSVEDFQNRLKALNRAQGLLS</sequence>
<dbReference type="GO" id="GO:0004673">
    <property type="term" value="F:protein histidine kinase activity"/>
    <property type="evidence" value="ECO:0007669"/>
    <property type="project" value="UniProtKB-EC"/>
</dbReference>
<dbReference type="InterPro" id="IPR000700">
    <property type="entry name" value="PAS-assoc_C"/>
</dbReference>
<evidence type="ECO:0000256" key="4">
    <source>
        <dbReference type="ARBA" id="ARBA00022679"/>
    </source>
</evidence>
<accession>A0A6L3SSE3</accession>
<evidence type="ECO:0000256" key="7">
    <source>
        <dbReference type="ARBA" id="ARBA00022777"/>
    </source>
</evidence>
<comment type="catalytic activity">
    <reaction evidence="1">
        <text>ATP + protein L-histidine = ADP + protein N-phospho-L-histidine.</text>
        <dbReference type="EC" id="2.7.13.3"/>
    </reaction>
</comment>
<dbReference type="EMBL" id="VZZK01000067">
    <property type="protein sequence ID" value="KAB1070176.1"/>
    <property type="molecule type" value="Genomic_DNA"/>
</dbReference>
<evidence type="ECO:0000256" key="8">
    <source>
        <dbReference type="ARBA" id="ARBA00022840"/>
    </source>
</evidence>
<keyword evidence="4" id="KW-0808">Transferase</keyword>
<gene>
    <name evidence="10" type="ORF">F6X53_30380</name>
</gene>
<dbReference type="Gene3D" id="3.30.450.20">
    <property type="entry name" value="PAS domain"/>
    <property type="match status" value="1"/>
</dbReference>
<dbReference type="GO" id="GO:0005524">
    <property type="term" value="F:ATP binding"/>
    <property type="evidence" value="ECO:0007669"/>
    <property type="project" value="UniProtKB-KW"/>
</dbReference>
<organism evidence="10 11">
    <name type="scientific">Methylobacterium soli</name>
    <dbReference type="NCBI Taxonomy" id="553447"/>
    <lineage>
        <taxon>Bacteria</taxon>
        <taxon>Pseudomonadati</taxon>
        <taxon>Pseudomonadota</taxon>
        <taxon>Alphaproteobacteria</taxon>
        <taxon>Hyphomicrobiales</taxon>
        <taxon>Methylobacteriaceae</taxon>
        <taxon>Methylobacterium</taxon>
    </lineage>
</organism>
<keyword evidence="3" id="KW-0597">Phosphoprotein</keyword>
<evidence type="ECO:0000313" key="10">
    <source>
        <dbReference type="EMBL" id="KAB1070176.1"/>
    </source>
</evidence>
<keyword evidence="8" id="KW-0067">ATP-binding</keyword>
<feature type="domain" description="PAC" evidence="9">
    <location>
        <begin position="1"/>
        <end position="37"/>
    </location>
</feature>
<evidence type="ECO:0000256" key="6">
    <source>
        <dbReference type="ARBA" id="ARBA00022741"/>
    </source>
</evidence>
<dbReference type="EC" id="2.7.13.3" evidence="2"/>
<keyword evidence="6" id="KW-0547">Nucleotide-binding</keyword>
<proteinExistence type="predicted"/>
<dbReference type="PANTHER" id="PTHR41523">
    <property type="entry name" value="TWO-COMPONENT SYSTEM SENSOR PROTEIN"/>
    <property type="match status" value="1"/>
</dbReference>
<keyword evidence="7" id="KW-0418">Kinase</keyword>
<reference evidence="10 11" key="1">
    <citation type="submission" date="2019-09" db="EMBL/GenBank/DDBJ databases">
        <title>YIM 48816 draft genome.</title>
        <authorList>
            <person name="Jiang L."/>
        </authorList>
    </citation>
    <scope>NUCLEOTIDE SEQUENCE [LARGE SCALE GENOMIC DNA]</scope>
    <source>
        <strain evidence="10 11">YIM 48816</strain>
    </source>
</reference>
<dbReference type="PROSITE" id="PS50113">
    <property type="entry name" value="PAC"/>
    <property type="match status" value="1"/>
</dbReference>
<evidence type="ECO:0000256" key="5">
    <source>
        <dbReference type="ARBA" id="ARBA00022737"/>
    </source>
</evidence>
<dbReference type="AlphaFoldDB" id="A0A6L3SSE3"/>